<evidence type="ECO:0000256" key="1">
    <source>
        <dbReference type="SAM" id="MobiDB-lite"/>
    </source>
</evidence>
<feature type="compositionally biased region" description="Basic and acidic residues" evidence="1">
    <location>
        <begin position="236"/>
        <end position="290"/>
    </location>
</feature>
<sequence>MNDRAFPHDRSPARPDDVDVALARAMRDRSARLLEPVIVHVEPGRSDLSALVEGTITTVVGLPGSPLADQVPDMAHADLGQLRSLLETFSAQFARTLYPEAPGAVSRIEDLPSLLDLTYDGTTLVRGVALLPGVDASVARTLWNGGTLDPAAFRCVEHVLDVDQPMPSVTVMLVHPALSDLERAVLERVPGHVSQLHVQSPVLAWPAVTYTLRRIGNAGLDQIAQRIFDWLFNRDKGQDQQDQKQQRQREIDDRQRRERQDIDNAQARERETVDHRQDREQQQIEQRQDQENQDIQQRQQRERDQLRQQQDQENQRVMDARERQAQQDRHQQEQQQQQADQQREQEQQRQRHQQENERINQQHQQERDRQRQQQEQERQRQRREQERERQGRLIQEQRGLIYTEEPRHEVRIFDEARGMPFDRDAFQRRLADIDFDALEPTASAKTLLRLRSEFVRIGMP</sequence>
<keyword evidence="3" id="KW-1185">Reference proteome</keyword>
<feature type="region of interest" description="Disordered" evidence="1">
    <location>
        <begin position="236"/>
        <end position="392"/>
    </location>
</feature>
<dbReference type="RefSeq" id="WP_099498838.1">
    <property type="nucleotide sequence ID" value="NZ_CP026652.1"/>
</dbReference>
<reference evidence="2 3" key="1">
    <citation type="submission" date="2018-02" db="EMBL/GenBank/DDBJ databases">
        <title>Complete genome sequence of Streptomyces dengpaensis, the producer of angucyclines.</title>
        <authorList>
            <person name="Yumei L."/>
        </authorList>
    </citation>
    <scope>NUCLEOTIDE SEQUENCE [LARGE SCALE GENOMIC DNA]</scope>
    <source>
        <strain evidence="2 3">XZHG99</strain>
    </source>
</reference>
<proteinExistence type="predicted"/>
<feature type="compositionally biased region" description="Basic and acidic residues" evidence="1">
    <location>
        <begin position="313"/>
        <end position="332"/>
    </location>
</feature>
<protein>
    <submittedName>
        <fullName evidence="2">Uncharacterized protein</fullName>
    </submittedName>
</protein>
<dbReference type="Proteomes" id="UP000238413">
    <property type="component" value="Chromosome"/>
</dbReference>
<accession>A0ABM6SNX6</accession>
<dbReference type="EMBL" id="CP026652">
    <property type="protein sequence ID" value="AVH55863.1"/>
    <property type="molecule type" value="Genomic_DNA"/>
</dbReference>
<evidence type="ECO:0000313" key="2">
    <source>
        <dbReference type="EMBL" id="AVH55863.1"/>
    </source>
</evidence>
<evidence type="ECO:0000313" key="3">
    <source>
        <dbReference type="Proteomes" id="UP000238413"/>
    </source>
</evidence>
<organism evidence="2 3">
    <name type="scientific">Streptomyces dengpaensis</name>
    <dbReference type="NCBI Taxonomy" id="2049881"/>
    <lineage>
        <taxon>Bacteria</taxon>
        <taxon>Bacillati</taxon>
        <taxon>Actinomycetota</taxon>
        <taxon>Actinomycetes</taxon>
        <taxon>Kitasatosporales</taxon>
        <taxon>Streptomycetaceae</taxon>
        <taxon>Streptomyces</taxon>
    </lineage>
</organism>
<name>A0ABM6SNX6_9ACTN</name>
<gene>
    <name evidence="2" type="ORF">C4B68_08865</name>
</gene>
<feature type="compositionally biased region" description="Basic and acidic residues" evidence="1">
    <location>
        <begin position="341"/>
        <end position="391"/>
    </location>
</feature>